<sequence>MKDVTITMVKSEKGGYRMIVNDDTETEENAKGSKGNDSFFTFDNKSDVKEKLDEIFGKLE</sequence>
<name>A0ABN8KFI9_9HYPH</name>
<evidence type="ECO:0000313" key="1">
    <source>
        <dbReference type="EMBL" id="CAH2407478.1"/>
    </source>
</evidence>
<gene>
    <name evidence="1" type="ORF">MES5069_60109</name>
</gene>
<organism evidence="1 2">
    <name type="scientific">Mesorhizobium escarrei</name>
    <dbReference type="NCBI Taxonomy" id="666018"/>
    <lineage>
        <taxon>Bacteria</taxon>
        <taxon>Pseudomonadati</taxon>
        <taxon>Pseudomonadota</taxon>
        <taxon>Alphaproteobacteria</taxon>
        <taxon>Hyphomicrobiales</taxon>
        <taxon>Phyllobacteriaceae</taxon>
        <taxon>Mesorhizobium</taxon>
    </lineage>
</organism>
<dbReference type="Proteomes" id="UP001153050">
    <property type="component" value="Unassembled WGS sequence"/>
</dbReference>
<reference evidence="1 2" key="1">
    <citation type="submission" date="2022-03" db="EMBL/GenBank/DDBJ databases">
        <authorList>
            <person name="Brunel B."/>
        </authorList>
    </citation>
    <scope>NUCLEOTIDE SEQUENCE [LARGE SCALE GENOMIC DNA]</scope>
    <source>
        <strain evidence="1">STM5069sample</strain>
    </source>
</reference>
<keyword evidence="2" id="KW-1185">Reference proteome</keyword>
<comment type="caution">
    <text evidence="1">The sequence shown here is derived from an EMBL/GenBank/DDBJ whole genome shotgun (WGS) entry which is preliminary data.</text>
</comment>
<evidence type="ECO:0000313" key="2">
    <source>
        <dbReference type="Proteomes" id="UP001153050"/>
    </source>
</evidence>
<dbReference type="EMBL" id="CAKXZT010000157">
    <property type="protein sequence ID" value="CAH2407478.1"/>
    <property type="molecule type" value="Genomic_DNA"/>
</dbReference>
<protein>
    <submittedName>
        <fullName evidence="1">Uncharacterized protein</fullName>
    </submittedName>
</protein>
<dbReference type="RefSeq" id="WP_254021247.1">
    <property type="nucleotide sequence ID" value="NZ_CAKXZT010000157.1"/>
</dbReference>
<proteinExistence type="predicted"/>
<accession>A0ABN8KFI9</accession>